<dbReference type="CDD" id="cd09917">
    <property type="entry name" value="F-box_SF"/>
    <property type="match status" value="1"/>
</dbReference>
<evidence type="ECO:0000313" key="3">
    <source>
        <dbReference type="Proteomes" id="UP001358614"/>
    </source>
</evidence>
<accession>A0AAX4K8W0</accession>
<dbReference type="Proteomes" id="UP001358614">
    <property type="component" value="Chromosome 1"/>
</dbReference>
<dbReference type="Pfam" id="PF00646">
    <property type="entry name" value="F-box"/>
    <property type="match status" value="1"/>
</dbReference>
<dbReference type="SUPFAM" id="SSF81383">
    <property type="entry name" value="F-box domain"/>
    <property type="match status" value="1"/>
</dbReference>
<sequence>MQRLDDFLVELAFRNLPLKDLLACSATCKRFNSIITSSAKIQLFLHNHLFGRSSPPTTDRLENPPKAIKDRSTTDQLARLLKTEDNLLRLKPHLRSYELPANQIICAIGHGHIVTSCPSGAEIEPDKHGLYTLVTIWTPDDQSKEGKLTSKAVKVDFKPNTESKTRAVDVMDDVIVCIQELDAGGDTVFRVRVLHLFNEGEIAKPWDSDEITRSTQDMGLDNAPRVMIGREGLLVAVTPFSIKWTRWTEGKDCTWGHIQNPPYLGFSSSIRVYGSDLVGILGQCVPPLSDHPFAPPPVPKDHLLIYQLEDNTRQVITKTNLIMRMPYGRNELPEIVRYGTAHGEPENILSPGSLAHSNNGRSLVLQVNMILLEDPLYGQFSPQEYPHWITIDLPLICIRELLYVISDIVPDSKPIVRSYRTRRRANPPEWALPHVRLDRGECFPCDCCTPAIDASERLGDQPVISPHLWKGHALFGYDTGFTELNDCPRIYGSRSTTYLKNYKACPNTHGTWLIELECMHFRHEPQDALVPKTRYALGGLGRTLKLPKGPKDTGRVRPSHFSALPSVDENVPPYTVYRGYWKILPAEGELKNMFFDGEKVTFEYPNGSVTVLDFA</sequence>
<protein>
    <recommendedName>
        <fullName evidence="1">F-box domain-containing protein</fullName>
    </recommendedName>
</protein>
<reference evidence="2 3" key="1">
    <citation type="submission" date="2024-01" db="EMBL/GenBank/DDBJ databases">
        <title>Comparative genomics of Cryptococcus and Kwoniella reveals pathogenesis evolution and contrasting modes of karyotype evolution via chromosome fusion or intercentromeric recombination.</title>
        <authorList>
            <person name="Coelho M.A."/>
            <person name="David-Palma M."/>
            <person name="Shea T."/>
            <person name="Bowers K."/>
            <person name="McGinley-Smith S."/>
            <person name="Mohammad A.W."/>
            <person name="Gnirke A."/>
            <person name="Yurkov A.M."/>
            <person name="Nowrousian M."/>
            <person name="Sun S."/>
            <person name="Cuomo C.A."/>
            <person name="Heitman J."/>
        </authorList>
    </citation>
    <scope>NUCLEOTIDE SEQUENCE [LARGE SCALE GENOMIC DNA]</scope>
    <source>
        <strain evidence="2 3">PYCC6329</strain>
    </source>
</reference>
<dbReference type="EMBL" id="CP144089">
    <property type="protein sequence ID" value="WWD02050.1"/>
    <property type="molecule type" value="Genomic_DNA"/>
</dbReference>
<evidence type="ECO:0000259" key="1">
    <source>
        <dbReference type="Pfam" id="PF00646"/>
    </source>
</evidence>
<dbReference type="InterPro" id="IPR036047">
    <property type="entry name" value="F-box-like_dom_sf"/>
</dbReference>
<dbReference type="InterPro" id="IPR001810">
    <property type="entry name" value="F-box_dom"/>
</dbReference>
<organism evidence="2 3">
    <name type="scientific">Kwoniella europaea PYCC6329</name>
    <dbReference type="NCBI Taxonomy" id="1423913"/>
    <lineage>
        <taxon>Eukaryota</taxon>
        <taxon>Fungi</taxon>
        <taxon>Dikarya</taxon>
        <taxon>Basidiomycota</taxon>
        <taxon>Agaricomycotina</taxon>
        <taxon>Tremellomycetes</taxon>
        <taxon>Tremellales</taxon>
        <taxon>Cryptococcaceae</taxon>
        <taxon>Kwoniella</taxon>
    </lineage>
</organism>
<feature type="domain" description="F-box" evidence="1">
    <location>
        <begin position="3"/>
        <end position="38"/>
    </location>
</feature>
<dbReference type="RefSeq" id="XP_066080017.1">
    <property type="nucleotide sequence ID" value="XM_066223920.1"/>
</dbReference>
<dbReference type="AlphaFoldDB" id="A0AAX4K8W0"/>
<keyword evidence="3" id="KW-1185">Reference proteome</keyword>
<name>A0AAX4K8W0_9TREE</name>
<dbReference type="KEGG" id="ker:91098892"/>
<proteinExistence type="predicted"/>
<dbReference type="GeneID" id="91098892"/>
<gene>
    <name evidence="2" type="ORF">V865_000088</name>
</gene>
<evidence type="ECO:0000313" key="2">
    <source>
        <dbReference type="EMBL" id="WWD02050.1"/>
    </source>
</evidence>